<accession>A0ACC2YQE2</accession>
<sequence length="289" mass="32816">MTLGLYHFDNRLPPENSPAFVIQASALPALVSELWMPKLYIWTMQSSLSVKLHSRFSHTEEEIEQLLLSPIVDGLLSPTFVGVLPDASISETWAAKLRKRCIGQYDAGDHLCAEKARVRLYAEAVERYTMAIKFARVIWECHLQCIREDKGHDLGIFLWLLSADGYASRTQMLLNKARESQPEGLEGYEQARRNAEEGIAFLTSHKPFGKPDEADEEMLYYISRSKAKLSFRAAMACQGLGHRHAAVSYLQQAMLYEPESGARIQKRIDDLLAEESEQSKDVIRNPVLW</sequence>
<gene>
    <name evidence="1" type="ORF">H2199_007614</name>
</gene>
<evidence type="ECO:0000313" key="2">
    <source>
        <dbReference type="Proteomes" id="UP001172680"/>
    </source>
</evidence>
<keyword evidence="2" id="KW-1185">Reference proteome</keyword>
<protein>
    <submittedName>
        <fullName evidence="1">Uncharacterized protein</fullName>
    </submittedName>
</protein>
<dbReference type="EMBL" id="JAPDRP010000023">
    <property type="protein sequence ID" value="KAJ9637327.1"/>
    <property type="molecule type" value="Genomic_DNA"/>
</dbReference>
<name>A0ACC2YQE2_9PEZI</name>
<proteinExistence type="predicted"/>
<dbReference type="Proteomes" id="UP001172680">
    <property type="component" value="Unassembled WGS sequence"/>
</dbReference>
<evidence type="ECO:0000313" key="1">
    <source>
        <dbReference type="EMBL" id="KAJ9637327.1"/>
    </source>
</evidence>
<organism evidence="1 2">
    <name type="scientific">Coniosporium tulheliwenetii</name>
    <dbReference type="NCBI Taxonomy" id="3383036"/>
    <lineage>
        <taxon>Eukaryota</taxon>
        <taxon>Fungi</taxon>
        <taxon>Dikarya</taxon>
        <taxon>Ascomycota</taxon>
        <taxon>Pezizomycotina</taxon>
        <taxon>Dothideomycetes</taxon>
        <taxon>Dothideomycetes incertae sedis</taxon>
        <taxon>Coniosporium</taxon>
    </lineage>
</organism>
<comment type="caution">
    <text evidence="1">The sequence shown here is derived from an EMBL/GenBank/DDBJ whole genome shotgun (WGS) entry which is preliminary data.</text>
</comment>
<reference evidence="1" key="1">
    <citation type="submission" date="2022-10" db="EMBL/GenBank/DDBJ databases">
        <title>Culturing micro-colonial fungi from biological soil crusts in the Mojave desert and describing Neophaeococcomyces mojavensis, and introducing the new genera and species Taxawa tesnikishii.</title>
        <authorList>
            <person name="Kurbessoian T."/>
            <person name="Stajich J.E."/>
        </authorList>
    </citation>
    <scope>NUCLEOTIDE SEQUENCE</scope>
    <source>
        <strain evidence="1">JES_115</strain>
    </source>
</reference>